<accession>A0ABX0STT5</accession>
<evidence type="ECO:0000313" key="2">
    <source>
        <dbReference type="EMBL" id="NIH80356.1"/>
    </source>
</evidence>
<organism evidence="2 3">
    <name type="scientific">Amycolatopsis viridis</name>
    <dbReference type="NCBI Taxonomy" id="185678"/>
    <lineage>
        <taxon>Bacteria</taxon>
        <taxon>Bacillati</taxon>
        <taxon>Actinomycetota</taxon>
        <taxon>Actinomycetes</taxon>
        <taxon>Pseudonocardiales</taxon>
        <taxon>Pseudonocardiaceae</taxon>
        <taxon>Amycolatopsis</taxon>
    </lineage>
</organism>
<keyword evidence="3" id="KW-1185">Reference proteome</keyword>
<dbReference type="Proteomes" id="UP000754495">
    <property type="component" value="Unassembled WGS sequence"/>
</dbReference>
<proteinExistence type="predicted"/>
<feature type="compositionally biased region" description="Basic residues" evidence="1">
    <location>
        <begin position="74"/>
        <end position="83"/>
    </location>
</feature>
<name>A0ABX0STT5_9PSEU</name>
<feature type="compositionally biased region" description="Low complexity" evidence="1">
    <location>
        <begin position="57"/>
        <end position="70"/>
    </location>
</feature>
<dbReference type="RefSeq" id="WP_243871273.1">
    <property type="nucleotide sequence ID" value="NZ_JAANOU010000001.1"/>
</dbReference>
<comment type="caution">
    <text evidence="2">The sequence shown here is derived from an EMBL/GenBank/DDBJ whole genome shotgun (WGS) entry which is preliminary data.</text>
</comment>
<protein>
    <submittedName>
        <fullName evidence="2">Uncharacterized protein</fullName>
    </submittedName>
</protein>
<evidence type="ECO:0000313" key="3">
    <source>
        <dbReference type="Proteomes" id="UP000754495"/>
    </source>
</evidence>
<feature type="region of interest" description="Disordered" evidence="1">
    <location>
        <begin position="54"/>
        <end position="83"/>
    </location>
</feature>
<gene>
    <name evidence="2" type="ORF">FHX46_002886</name>
</gene>
<dbReference type="EMBL" id="JAANOU010000001">
    <property type="protein sequence ID" value="NIH80356.1"/>
    <property type="molecule type" value="Genomic_DNA"/>
</dbReference>
<sequence length="83" mass="8997">MEQTCEELAEAGFLIKRLREPRPTPDAAALDPERYARLTREPTGFLAICAVPGPRGAPSSWRSRAACAAPPARPRPRARTATA</sequence>
<reference evidence="2 3" key="1">
    <citation type="submission" date="2020-03" db="EMBL/GenBank/DDBJ databases">
        <title>Sequencing the genomes of 1000 actinobacteria strains.</title>
        <authorList>
            <person name="Klenk H.-P."/>
        </authorList>
    </citation>
    <scope>NUCLEOTIDE SEQUENCE [LARGE SCALE GENOMIC DNA]</scope>
    <source>
        <strain evidence="2 3">DSM 45668</strain>
    </source>
</reference>
<evidence type="ECO:0000256" key="1">
    <source>
        <dbReference type="SAM" id="MobiDB-lite"/>
    </source>
</evidence>